<evidence type="ECO:0000313" key="5">
    <source>
        <dbReference type="EMBL" id="KAA4529934.1"/>
    </source>
</evidence>
<evidence type="ECO:0000259" key="4">
    <source>
        <dbReference type="Pfam" id="PF01420"/>
    </source>
</evidence>
<sequence length="471" mass="52967">MDTKKLRQKILDLAIRGKLVPQDPNDEPASVLLERIKEEKERLIKEGKIKRSKKTTSSDTYHYRQLECVPFEIPNSWVWATLGDIGTWQAGGTPSRSNKTYYGGSIPWLKTGDLNDGLITDIPESITEEAVANSSAKINPVGSVLIAMYGATIGKLGILTFPATTNQACCACIEYYAVIQSYLFYFLLSQRTTFISKGGGGAQPNISKEIIVNTTIPLPPLAEQQRIVTEIQRCFALINQIEQRKVDLQTTIKQLKNRTLDLAIHGKLVSQDPNDEPASKLLKRINPKAKITSDNEHYPYGWQYTILGEIFTHNTGKALNSSNKEGMMKSYLTTSNVHWDKFDFTVLKQMPYKENELDKCTVTKGDLLVCEGGDIGRSAIWNYDYDICIQNHIHKLRAKIDLCVAFYYYVLLYLKENNLIGGKGIGLLGLSSNALHKINVPLPPLAEQYRIVQKIEELFSILDNIQESLKV</sequence>
<dbReference type="RefSeq" id="WP_118032133.1">
    <property type="nucleotide sequence ID" value="NZ_JAHYNK010000011.1"/>
</dbReference>
<organism evidence="5 6">
    <name type="scientific">Bacteroides ovatus</name>
    <dbReference type="NCBI Taxonomy" id="28116"/>
    <lineage>
        <taxon>Bacteria</taxon>
        <taxon>Pseudomonadati</taxon>
        <taxon>Bacteroidota</taxon>
        <taxon>Bacteroidia</taxon>
        <taxon>Bacteroidales</taxon>
        <taxon>Bacteroidaceae</taxon>
        <taxon>Bacteroides</taxon>
    </lineage>
</organism>
<dbReference type="EMBL" id="VWGP01000019">
    <property type="protein sequence ID" value="KAA4529934.1"/>
    <property type="molecule type" value="Genomic_DNA"/>
</dbReference>
<feature type="domain" description="Type I restriction modification DNA specificity" evidence="4">
    <location>
        <begin position="301"/>
        <end position="465"/>
    </location>
</feature>
<gene>
    <name evidence="5" type="ORF">F3B85_21240</name>
</gene>
<dbReference type="GO" id="GO:0009307">
    <property type="term" value="P:DNA restriction-modification system"/>
    <property type="evidence" value="ECO:0007669"/>
    <property type="project" value="UniProtKB-KW"/>
</dbReference>
<dbReference type="Proteomes" id="UP000478493">
    <property type="component" value="Unassembled WGS sequence"/>
</dbReference>
<keyword evidence="5" id="KW-0255">Endonuclease</keyword>
<name>A0A5M5HBC1_BACOV</name>
<keyword evidence="2" id="KW-0680">Restriction system</keyword>
<dbReference type="CDD" id="cd17515">
    <property type="entry name" value="RMtype1_S_MjaORF132P_Sau1132ORF3780P-TRD1-CR1_like"/>
    <property type="match status" value="1"/>
</dbReference>
<keyword evidence="5" id="KW-0378">Hydrolase</keyword>
<dbReference type="Pfam" id="PF01420">
    <property type="entry name" value="Methylase_S"/>
    <property type="match status" value="2"/>
</dbReference>
<evidence type="ECO:0000256" key="2">
    <source>
        <dbReference type="ARBA" id="ARBA00022747"/>
    </source>
</evidence>
<comment type="caution">
    <text evidence="5">The sequence shown here is derived from an EMBL/GenBank/DDBJ whole genome shotgun (WGS) entry which is preliminary data.</text>
</comment>
<dbReference type="PANTHER" id="PTHR43140:SF1">
    <property type="entry name" value="TYPE I RESTRICTION ENZYME ECOKI SPECIFICITY SUBUNIT"/>
    <property type="match status" value="1"/>
</dbReference>
<dbReference type="AlphaFoldDB" id="A0A5M5HBC1"/>
<feature type="domain" description="Type I restriction modification DNA specificity" evidence="4">
    <location>
        <begin position="75"/>
        <end position="244"/>
    </location>
</feature>
<dbReference type="InterPro" id="IPR000055">
    <property type="entry name" value="Restrct_endonuc_typeI_TRD"/>
</dbReference>
<protein>
    <submittedName>
        <fullName evidence="5">Restriction endonuclease subunit S</fullName>
    </submittedName>
</protein>
<keyword evidence="5" id="KW-0540">Nuclease</keyword>
<dbReference type="Gene3D" id="3.90.220.20">
    <property type="entry name" value="DNA methylase specificity domains"/>
    <property type="match status" value="2"/>
</dbReference>
<evidence type="ECO:0000313" key="6">
    <source>
        <dbReference type="Proteomes" id="UP000478493"/>
    </source>
</evidence>
<dbReference type="GO" id="GO:0003677">
    <property type="term" value="F:DNA binding"/>
    <property type="evidence" value="ECO:0007669"/>
    <property type="project" value="UniProtKB-KW"/>
</dbReference>
<dbReference type="GO" id="GO:0004519">
    <property type="term" value="F:endonuclease activity"/>
    <property type="evidence" value="ECO:0007669"/>
    <property type="project" value="UniProtKB-KW"/>
</dbReference>
<evidence type="ECO:0000256" key="3">
    <source>
        <dbReference type="ARBA" id="ARBA00023125"/>
    </source>
</evidence>
<comment type="similarity">
    <text evidence="1">Belongs to the type-I restriction system S methylase family.</text>
</comment>
<dbReference type="InterPro" id="IPR044946">
    <property type="entry name" value="Restrct_endonuc_typeI_TRD_sf"/>
</dbReference>
<reference evidence="5 6" key="1">
    <citation type="journal article" date="2019" name="Nat. Med.">
        <title>A library of human gut bacterial isolates paired with longitudinal multiomics data enables mechanistic microbiome research.</title>
        <authorList>
            <person name="Poyet M."/>
            <person name="Groussin M."/>
            <person name="Gibbons S.M."/>
            <person name="Avila-Pacheco J."/>
            <person name="Jiang X."/>
            <person name="Kearney S.M."/>
            <person name="Perrotta A.R."/>
            <person name="Berdy B."/>
            <person name="Zhao S."/>
            <person name="Lieberman T.D."/>
            <person name="Swanson P.K."/>
            <person name="Smith M."/>
            <person name="Roesemann S."/>
            <person name="Alexander J.E."/>
            <person name="Rich S.A."/>
            <person name="Livny J."/>
            <person name="Vlamakis H."/>
            <person name="Clish C."/>
            <person name="Bullock K."/>
            <person name="Deik A."/>
            <person name="Scott J."/>
            <person name="Pierce K.A."/>
            <person name="Xavier R.J."/>
            <person name="Alm E.J."/>
        </authorList>
    </citation>
    <scope>NUCLEOTIDE SEQUENCE [LARGE SCALE GENOMIC DNA]</scope>
    <source>
        <strain evidence="5 6">BIOML-A41</strain>
    </source>
</reference>
<dbReference type="InterPro" id="IPR051212">
    <property type="entry name" value="Type-I_RE_S_subunit"/>
</dbReference>
<evidence type="ECO:0000256" key="1">
    <source>
        <dbReference type="ARBA" id="ARBA00010923"/>
    </source>
</evidence>
<accession>A0A5M5HBC1</accession>
<dbReference type="PANTHER" id="PTHR43140">
    <property type="entry name" value="TYPE-1 RESTRICTION ENZYME ECOKI SPECIFICITY PROTEIN"/>
    <property type="match status" value="1"/>
</dbReference>
<dbReference type="SUPFAM" id="SSF116734">
    <property type="entry name" value="DNA methylase specificity domain"/>
    <property type="match status" value="2"/>
</dbReference>
<proteinExistence type="inferred from homology"/>
<keyword evidence="3" id="KW-0238">DNA-binding</keyword>